<sequence length="267" mass="28755">MLGIESIILYILLGSFVGVAAGLFGIGGGGIIVPALTMIFFMQEMPSENMMHMALGTSMATIVVTSISSLRAHHKKGGVLWDVFKMLAPGIIIGTFLATFLASILSSKHLAIFFSIFMAYVSIQMFLNKKPKPSRKIAGPKLQFTAGTIIGAISAMVSIGGGSLTVPYLIWQNVDIRKAIGTSAAVGFPIAVSGTLGFIVNGWENTDLEHYVFGFVSLPAFFFIALFSYLTAPIGVKLAHTLPVDTVKKYFACLLMFLCIKMLYSFI</sequence>
<dbReference type="RefSeq" id="WP_129088399.1">
    <property type="nucleotide sequence ID" value="NZ_CP053836.1"/>
</dbReference>
<proteinExistence type="inferred from homology"/>
<accession>A0A4Q1ADT5</accession>
<protein>
    <recommendedName>
        <fullName evidence="5">Probable membrane transporter protein</fullName>
    </recommendedName>
</protein>
<evidence type="ECO:0000256" key="2">
    <source>
        <dbReference type="ARBA" id="ARBA00022692"/>
    </source>
</evidence>
<reference evidence="6 7" key="1">
    <citation type="submission" date="2017-10" db="EMBL/GenBank/DDBJ databases">
        <title>Genomics of the genus Arcobacter.</title>
        <authorList>
            <person name="Perez-Cataluna A."/>
            <person name="Figueras M.J."/>
        </authorList>
    </citation>
    <scope>NUCLEOTIDE SEQUENCE [LARGE SCALE GENOMIC DNA]</scope>
    <source>
        <strain evidence="6 7">CECT 8441</strain>
    </source>
</reference>
<dbReference type="AlphaFoldDB" id="A0A4Q1ADT5"/>
<feature type="transmembrane region" description="Helical" evidence="5">
    <location>
        <begin position="148"/>
        <end position="170"/>
    </location>
</feature>
<evidence type="ECO:0000256" key="1">
    <source>
        <dbReference type="ARBA" id="ARBA00004141"/>
    </source>
</evidence>
<comment type="caution">
    <text evidence="6">The sequence shown here is derived from an EMBL/GenBank/DDBJ whole genome shotgun (WGS) entry which is preliminary data.</text>
</comment>
<dbReference type="Pfam" id="PF01925">
    <property type="entry name" value="TauE"/>
    <property type="match status" value="1"/>
</dbReference>
<comment type="subcellular location">
    <subcellularLocation>
        <location evidence="5">Cell membrane</location>
        <topology evidence="5">Multi-pass membrane protein</topology>
    </subcellularLocation>
    <subcellularLocation>
        <location evidence="1">Membrane</location>
        <topology evidence="1">Multi-pass membrane protein</topology>
    </subcellularLocation>
</comment>
<keyword evidence="2 5" id="KW-0812">Transmembrane</keyword>
<evidence type="ECO:0000256" key="4">
    <source>
        <dbReference type="ARBA" id="ARBA00023136"/>
    </source>
</evidence>
<keyword evidence="4 5" id="KW-0472">Membrane</keyword>
<evidence type="ECO:0000256" key="5">
    <source>
        <dbReference type="RuleBase" id="RU363041"/>
    </source>
</evidence>
<feature type="transmembrane region" description="Helical" evidence="5">
    <location>
        <begin position="84"/>
        <end position="104"/>
    </location>
</feature>
<feature type="transmembrane region" description="Helical" evidence="5">
    <location>
        <begin position="211"/>
        <end position="229"/>
    </location>
</feature>
<dbReference type="OrthoDB" id="457670at2"/>
<feature type="transmembrane region" description="Helical" evidence="5">
    <location>
        <begin position="7"/>
        <end position="33"/>
    </location>
</feature>
<feature type="transmembrane region" description="Helical" evidence="5">
    <location>
        <begin position="249"/>
        <end position="266"/>
    </location>
</feature>
<dbReference type="Proteomes" id="UP000289758">
    <property type="component" value="Unassembled WGS sequence"/>
</dbReference>
<feature type="transmembrane region" description="Helical" evidence="5">
    <location>
        <begin position="110"/>
        <end position="127"/>
    </location>
</feature>
<evidence type="ECO:0000313" key="6">
    <source>
        <dbReference type="EMBL" id="RXK01573.1"/>
    </source>
</evidence>
<dbReference type="GO" id="GO:0005886">
    <property type="term" value="C:plasma membrane"/>
    <property type="evidence" value="ECO:0007669"/>
    <property type="project" value="UniProtKB-SubCell"/>
</dbReference>
<evidence type="ECO:0000256" key="3">
    <source>
        <dbReference type="ARBA" id="ARBA00022989"/>
    </source>
</evidence>
<feature type="transmembrane region" description="Helical" evidence="5">
    <location>
        <begin position="53"/>
        <end position="72"/>
    </location>
</feature>
<keyword evidence="3 5" id="KW-1133">Transmembrane helix</keyword>
<name>A0A4Q1ADT5_9BACT</name>
<keyword evidence="5" id="KW-1003">Cell membrane</keyword>
<feature type="transmembrane region" description="Helical" evidence="5">
    <location>
        <begin position="176"/>
        <end position="199"/>
    </location>
</feature>
<dbReference type="PANTHER" id="PTHR43483">
    <property type="entry name" value="MEMBRANE TRANSPORTER PROTEIN HI_0806-RELATED"/>
    <property type="match status" value="1"/>
</dbReference>
<comment type="similarity">
    <text evidence="5">Belongs to the 4-toluene sulfonate uptake permease (TSUP) (TC 2.A.102) family.</text>
</comment>
<dbReference type="InterPro" id="IPR002781">
    <property type="entry name" value="TM_pro_TauE-like"/>
</dbReference>
<dbReference type="PANTHER" id="PTHR43483:SF3">
    <property type="entry name" value="MEMBRANE TRANSPORTER PROTEIN HI_0806-RELATED"/>
    <property type="match status" value="1"/>
</dbReference>
<dbReference type="EMBL" id="PDKK01000022">
    <property type="protein sequence ID" value="RXK01573.1"/>
    <property type="molecule type" value="Genomic_DNA"/>
</dbReference>
<gene>
    <name evidence="6" type="ORF">CRV07_14950</name>
</gene>
<keyword evidence="7" id="KW-1185">Reference proteome</keyword>
<organism evidence="6 7">
    <name type="scientific">Halarcobacter ebronensis</name>
    <dbReference type="NCBI Taxonomy" id="1462615"/>
    <lineage>
        <taxon>Bacteria</taxon>
        <taxon>Pseudomonadati</taxon>
        <taxon>Campylobacterota</taxon>
        <taxon>Epsilonproteobacteria</taxon>
        <taxon>Campylobacterales</taxon>
        <taxon>Arcobacteraceae</taxon>
        <taxon>Halarcobacter</taxon>
    </lineage>
</organism>
<evidence type="ECO:0000313" key="7">
    <source>
        <dbReference type="Proteomes" id="UP000289758"/>
    </source>
</evidence>